<comment type="caution">
    <text evidence="1">The sequence shown here is derived from an EMBL/GenBank/DDBJ whole genome shotgun (WGS) entry which is preliminary data.</text>
</comment>
<evidence type="ECO:0000313" key="1">
    <source>
        <dbReference type="EMBL" id="GEZ18382.1"/>
    </source>
</evidence>
<protein>
    <recommendedName>
        <fullName evidence="2">Reverse transcriptase domain-containing protein</fullName>
    </recommendedName>
</protein>
<dbReference type="EMBL" id="BKCJ010249818">
    <property type="protein sequence ID" value="GEZ18382.1"/>
    <property type="molecule type" value="Genomic_DNA"/>
</dbReference>
<evidence type="ECO:0008006" key="2">
    <source>
        <dbReference type="Google" id="ProtNLM"/>
    </source>
</evidence>
<name>A0A699I4R4_TANCI</name>
<reference evidence="1" key="1">
    <citation type="journal article" date="2019" name="Sci. Rep.">
        <title>Draft genome of Tanacetum cinerariifolium, the natural source of mosquito coil.</title>
        <authorList>
            <person name="Yamashiro T."/>
            <person name="Shiraishi A."/>
            <person name="Satake H."/>
            <person name="Nakayama K."/>
        </authorList>
    </citation>
    <scope>NUCLEOTIDE SEQUENCE</scope>
</reference>
<gene>
    <name evidence="1" type="ORF">Tci_490355</name>
</gene>
<proteinExistence type="predicted"/>
<sequence length="432" mass="49933">MVIQQKQAANIEQSPPQEMSIQDMEDLKQHYLDEMKSLINEIQIKDYRNEKIDIRYRRECEVMIDELKAFTTFQFFFYDDDDDYDYEESTIPLNEIVSQIPPSIVITTSPSVLPIKDPEDSLIMGNEELSTIPEKEIDEVIKSSVEDLVLIPSESEDTSGSDSEYDLSSCDDFSPIDDPEGKSVTFSNPLFDLNDDFTSSDDESLSDGDFPKDNVKIYSNPLFEFHDEYIFSDVNPFFDEVLENIENKDSYDSNLDEPDLLVTPLFDANEDECFDLRSDIDEIDAFNILSDFEDGFYDSKGDVLYLESLLSDDMSPNPPPKEFLDRDPRSLSDINDLKIIVKVFDPRISEKFFSPTYVSLPFEDRHYILFTYVIQIFLPYFTYPVDSPFLLSSGSEDTIFDPDISVFHFFSVGSISSEWNFHKLQCLSKHLE</sequence>
<dbReference type="AlphaFoldDB" id="A0A699I4R4"/>
<organism evidence="1">
    <name type="scientific">Tanacetum cinerariifolium</name>
    <name type="common">Dalmatian daisy</name>
    <name type="synonym">Chrysanthemum cinerariifolium</name>
    <dbReference type="NCBI Taxonomy" id="118510"/>
    <lineage>
        <taxon>Eukaryota</taxon>
        <taxon>Viridiplantae</taxon>
        <taxon>Streptophyta</taxon>
        <taxon>Embryophyta</taxon>
        <taxon>Tracheophyta</taxon>
        <taxon>Spermatophyta</taxon>
        <taxon>Magnoliopsida</taxon>
        <taxon>eudicotyledons</taxon>
        <taxon>Gunneridae</taxon>
        <taxon>Pentapetalae</taxon>
        <taxon>asterids</taxon>
        <taxon>campanulids</taxon>
        <taxon>Asterales</taxon>
        <taxon>Asteraceae</taxon>
        <taxon>Asteroideae</taxon>
        <taxon>Anthemideae</taxon>
        <taxon>Anthemidinae</taxon>
        <taxon>Tanacetum</taxon>
    </lineage>
</organism>
<accession>A0A699I4R4</accession>